<keyword evidence="1" id="KW-0732">Signal</keyword>
<feature type="region of interest" description="Disordered" evidence="2">
    <location>
        <begin position="41"/>
        <end position="60"/>
    </location>
</feature>
<keyword evidence="5" id="KW-1185">Reference proteome</keyword>
<dbReference type="AlphaFoldDB" id="X5M9F4"/>
<dbReference type="SUPFAM" id="SSF53850">
    <property type="entry name" value="Periplasmic binding protein-like II"/>
    <property type="match status" value="1"/>
</dbReference>
<dbReference type="STRING" id="1458461.BN1012_Phect1945"/>
<protein>
    <submittedName>
        <fullName evidence="4">Bacterial extracellular solute-binding protein,family 3</fullName>
    </submittedName>
</protein>
<dbReference type="Pfam" id="PF00497">
    <property type="entry name" value="SBP_bac_3"/>
    <property type="match status" value="1"/>
</dbReference>
<reference evidence="4 5" key="1">
    <citation type="journal article" date="2014" name="Front. Genet.">
        <title>Genome and metabolic network of "Candidatus Phaeomarinobacter ectocarpi" Ec32, a new candidate genus of Alphaproteobacteria frequently associated with brown algae.</title>
        <authorList>
            <person name="Dittami S.M."/>
            <person name="Barbeyron T."/>
            <person name="Boyen C."/>
            <person name="Cambefort J."/>
            <person name="Collet G."/>
            <person name="Delage L."/>
            <person name="Gobet A."/>
            <person name="Groisillier A."/>
            <person name="Leblanc C."/>
            <person name="Michel G."/>
            <person name="Scornet D."/>
            <person name="Siegel A."/>
            <person name="Tapia J.E."/>
            <person name="Tonon T."/>
        </authorList>
    </citation>
    <scope>NUCLEOTIDE SEQUENCE [LARGE SCALE GENOMIC DNA]</scope>
    <source>
        <strain evidence="4 5">Ec32</strain>
    </source>
</reference>
<accession>X5M9F4</accession>
<feature type="compositionally biased region" description="Pro residues" evidence="2">
    <location>
        <begin position="41"/>
        <end position="50"/>
    </location>
</feature>
<gene>
    <name evidence="4" type="ORF">BN1012_Phect1945</name>
</gene>
<name>X5M9F4_9HYPH</name>
<evidence type="ECO:0000313" key="4">
    <source>
        <dbReference type="EMBL" id="CDO60158.1"/>
    </source>
</evidence>
<sequence length="299" mass="31945">MDLPYGPVLADGVLTVPAGDVIALESPPDIALATSSVITLGPPPPLPLPRPGRDTDEPVADPIEPAAEEPAQVSPTLVIATEGDYPPFNFVDATGALRGLEIDLVYAVCAELKITCEIVSRRWDELLPGLSNNDYQAVAASLRIPRQPPDGIVFSHPYFGTAAAYATQEGDVAARIRGPIGVEAGTRMAAYLANRNDNVTIQTYPDAISTYQALLDDQVAAVFDDAVRLNRWLNDPSAACCVMSGQPVFSTEFFGPGIGFALREDNGELLGRVNQALDQLAREGRIAELSDRYLPFALN</sequence>
<dbReference type="Gene3D" id="3.40.190.10">
    <property type="entry name" value="Periplasmic binding protein-like II"/>
    <property type="match status" value="2"/>
</dbReference>
<dbReference type="EMBL" id="HG966617">
    <property type="protein sequence ID" value="CDO60158.1"/>
    <property type="molecule type" value="Genomic_DNA"/>
</dbReference>
<evidence type="ECO:0000256" key="1">
    <source>
        <dbReference type="ARBA" id="ARBA00022729"/>
    </source>
</evidence>
<dbReference type="InterPro" id="IPR001638">
    <property type="entry name" value="Solute-binding_3/MltF_N"/>
</dbReference>
<feature type="domain" description="Solute-binding protein family 3/N-terminal" evidence="3">
    <location>
        <begin position="76"/>
        <end position="297"/>
    </location>
</feature>
<dbReference type="PANTHER" id="PTHR35936">
    <property type="entry name" value="MEMBRANE-BOUND LYTIC MUREIN TRANSGLYCOSYLASE F"/>
    <property type="match status" value="1"/>
</dbReference>
<dbReference type="Proteomes" id="UP000032160">
    <property type="component" value="Chromosome I"/>
</dbReference>
<evidence type="ECO:0000313" key="5">
    <source>
        <dbReference type="Proteomes" id="UP000032160"/>
    </source>
</evidence>
<dbReference type="PANTHER" id="PTHR35936:SF35">
    <property type="entry name" value="L-CYSTINE-BINDING PROTEIN TCYJ"/>
    <property type="match status" value="1"/>
</dbReference>
<dbReference type="KEGG" id="pect:BN1012_Phect1945"/>
<proteinExistence type="predicted"/>
<dbReference type="SMART" id="SM00062">
    <property type="entry name" value="PBPb"/>
    <property type="match status" value="1"/>
</dbReference>
<evidence type="ECO:0000259" key="3">
    <source>
        <dbReference type="SMART" id="SM00062"/>
    </source>
</evidence>
<organism evidence="4 5">
    <name type="scientific">Candidatus Phaeomarinibacter ectocarpi</name>
    <dbReference type="NCBI Taxonomy" id="1458461"/>
    <lineage>
        <taxon>Bacteria</taxon>
        <taxon>Pseudomonadati</taxon>
        <taxon>Pseudomonadota</taxon>
        <taxon>Alphaproteobacteria</taxon>
        <taxon>Hyphomicrobiales</taxon>
        <taxon>Parvibaculaceae</taxon>
        <taxon>Candidatus Phaeomarinibacter</taxon>
    </lineage>
</organism>
<evidence type="ECO:0000256" key="2">
    <source>
        <dbReference type="SAM" id="MobiDB-lite"/>
    </source>
</evidence>
<dbReference type="HOGENOM" id="CLU_019602_18_0_5"/>